<dbReference type="EMBL" id="CP093442">
    <property type="protein sequence ID" value="UOE99909.1"/>
    <property type="molecule type" value="Genomic_DNA"/>
</dbReference>
<keyword evidence="3" id="KW-0456">Lyase</keyword>
<dbReference type="RefSeq" id="WP_243535362.1">
    <property type="nucleotide sequence ID" value="NZ_CP093442.1"/>
</dbReference>
<dbReference type="InterPro" id="IPR036849">
    <property type="entry name" value="Enolase-like_C_sf"/>
</dbReference>
<evidence type="ECO:0000256" key="1">
    <source>
        <dbReference type="ARBA" id="ARBA00022723"/>
    </source>
</evidence>
<organism evidence="5 6">
    <name type="scientific">Bdellovibrio reynosensis</name>
    <dbReference type="NCBI Taxonomy" id="2835041"/>
    <lineage>
        <taxon>Bacteria</taxon>
        <taxon>Pseudomonadati</taxon>
        <taxon>Bdellovibrionota</taxon>
        <taxon>Bdellovibrionia</taxon>
        <taxon>Bdellovibrionales</taxon>
        <taxon>Pseudobdellovibrionaceae</taxon>
        <taxon>Bdellovibrio</taxon>
    </lineage>
</organism>
<feature type="domain" description="OSBS enolase-like N-terminal" evidence="4">
    <location>
        <begin position="4"/>
        <end position="84"/>
    </location>
</feature>
<accession>A0ABY4C4T4</accession>
<dbReference type="Gene3D" id="3.30.390.10">
    <property type="entry name" value="Enolase-like, N-terminal domain"/>
    <property type="match status" value="1"/>
</dbReference>
<gene>
    <name evidence="5" type="ORF">MNR06_09385</name>
</gene>
<keyword evidence="6" id="KW-1185">Reference proteome</keyword>
<keyword evidence="1" id="KW-0479">Metal-binding</keyword>
<dbReference type="SUPFAM" id="SSF51604">
    <property type="entry name" value="Enolase C-terminal domain-like"/>
    <property type="match status" value="1"/>
</dbReference>
<dbReference type="Proteomes" id="UP000830116">
    <property type="component" value="Chromosome"/>
</dbReference>
<evidence type="ECO:0000313" key="5">
    <source>
        <dbReference type="EMBL" id="UOE99909.1"/>
    </source>
</evidence>
<evidence type="ECO:0000259" key="4">
    <source>
        <dbReference type="Pfam" id="PF22015"/>
    </source>
</evidence>
<proteinExistence type="predicted"/>
<protein>
    <recommendedName>
        <fullName evidence="4">OSBS enolase-like N-terminal domain-containing protein</fullName>
    </recommendedName>
</protein>
<evidence type="ECO:0000256" key="2">
    <source>
        <dbReference type="ARBA" id="ARBA00022842"/>
    </source>
</evidence>
<evidence type="ECO:0000256" key="3">
    <source>
        <dbReference type="ARBA" id="ARBA00023239"/>
    </source>
</evidence>
<dbReference type="Gene3D" id="3.20.20.120">
    <property type="entry name" value="Enolase-like C-terminal domain"/>
    <property type="match status" value="1"/>
</dbReference>
<sequence>MIKIFYSPYTLKPVQSLNAVSSSNGREGLLLKISWNEQVTGYADLHPWPELGDPPLEDQMSALRDGKMTAQIEQAFWLARRDGLARKDRKNLFDSGEKIRNNFLLSDFKTLKPGFLDGLKKENFTTIKIKVGRDLDEEADVLAHVTAAGLKIRLDFNGVGNWQIFEKFIGNLNPRIRLAIDYVEDPFAYDTDAWMEAKKLTKIAVDNQYDKVPWDKLKEVPFNVVVIKPAKMDVDKAIERVLKWNLGASVTSYMDHPVGVVHAAAIASELKKKHGDIILEAGCLTHRLYQMDSFAAELSTQGPFLLKPKGTGIGFDRLLESLPWHQLKMR</sequence>
<dbReference type="InterPro" id="IPR041338">
    <property type="entry name" value="OSBS_N"/>
</dbReference>
<dbReference type="InterPro" id="IPR029017">
    <property type="entry name" value="Enolase-like_N"/>
</dbReference>
<reference evidence="5" key="1">
    <citation type="submission" date="2022-03" db="EMBL/GenBank/DDBJ databases">
        <title>Genome Identification and Characterization of new species Bdellovibrio reynosense LBG001 sp. nov. from a Mexico soil sample.</title>
        <authorList>
            <person name="Camilli A."/>
            <person name="Ajao Y."/>
            <person name="Guo X."/>
        </authorList>
    </citation>
    <scope>NUCLEOTIDE SEQUENCE</scope>
    <source>
        <strain evidence="5">LBG001</strain>
    </source>
</reference>
<evidence type="ECO:0000313" key="6">
    <source>
        <dbReference type="Proteomes" id="UP000830116"/>
    </source>
</evidence>
<name>A0ABY4C4T4_9BACT</name>
<dbReference type="Pfam" id="PF22015">
    <property type="entry name" value="OSBS_N"/>
    <property type="match status" value="1"/>
</dbReference>
<keyword evidence="2" id="KW-0460">Magnesium</keyword>